<feature type="transmembrane region" description="Helical" evidence="1">
    <location>
        <begin position="12"/>
        <end position="35"/>
    </location>
</feature>
<accession>A0A151JVX4</accession>
<evidence type="ECO:0000256" key="1">
    <source>
        <dbReference type="SAM" id="Phobius"/>
    </source>
</evidence>
<feature type="transmembrane region" description="Helical" evidence="1">
    <location>
        <begin position="94"/>
        <end position="120"/>
    </location>
</feature>
<keyword evidence="3" id="KW-1185">Reference proteome</keyword>
<reference evidence="2 3" key="1">
    <citation type="submission" date="2016-03" db="EMBL/GenBank/DDBJ databases">
        <title>Trachymyrmex septentrionalis WGS genome.</title>
        <authorList>
            <person name="Nygaard S."/>
            <person name="Hu H."/>
            <person name="Boomsma J."/>
            <person name="Zhang G."/>
        </authorList>
    </citation>
    <scope>NUCLEOTIDE SEQUENCE [LARGE SCALE GENOMIC DNA]</scope>
    <source>
        <strain evidence="2">Tsep2-gDNA-1</strain>
        <tissue evidence="2">Whole body</tissue>
    </source>
</reference>
<dbReference type="AlphaFoldDB" id="A0A151JVX4"/>
<proteinExistence type="predicted"/>
<evidence type="ECO:0000313" key="2">
    <source>
        <dbReference type="EMBL" id="KYN38162.1"/>
    </source>
</evidence>
<keyword evidence="1" id="KW-0472">Membrane</keyword>
<organism evidence="2 3">
    <name type="scientific">Trachymyrmex septentrionalis</name>
    <dbReference type="NCBI Taxonomy" id="34720"/>
    <lineage>
        <taxon>Eukaryota</taxon>
        <taxon>Metazoa</taxon>
        <taxon>Ecdysozoa</taxon>
        <taxon>Arthropoda</taxon>
        <taxon>Hexapoda</taxon>
        <taxon>Insecta</taxon>
        <taxon>Pterygota</taxon>
        <taxon>Neoptera</taxon>
        <taxon>Endopterygota</taxon>
        <taxon>Hymenoptera</taxon>
        <taxon>Apocrita</taxon>
        <taxon>Aculeata</taxon>
        <taxon>Formicoidea</taxon>
        <taxon>Formicidae</taxon>
        <taxon>Myrmicinae</taxon>
        <taxon>Trachymyrmex</taxon>
    </lineage>
</organism>
<gene>
    <name evidence="2" type="ORF">ALC56_07463</name>
</gene>
<keyword evidence="1" id="KW-0812">Transmembrane</keyword>
<feature type="transmembrane region" description="Helical" evidence="1">
    <location>
        <begin position="41"/>
        <end position="60"/>
    </location>
</feature>
<evidence type="ECO:0008006" key="4">
    <source>
        <dbReference type="Google" id="ProtNLM"/>
    </source>
</evidence>
<dbReference type="EMBL" id="KQ981675">
    <property type="protein sequence ID" value="KYN38162.1"/>
    <property type="molecule type" value="Genomic_DNA"/>
</dbReference>
<protein>
    <recommendedName>
        <fullName evidence="4">Gustatory receptor</fullName>
    </recommendedName>
</protein>
<sequence length="122" mass="14803">FEYPRGQPRAYLSCLYVLVKWGFLMFFYYSLYFIMPNEKTYVSQITELVLVNLLILISFCRFKELKMCLREFVVVDDTLEALGAPKEYQMLRKWIIRIIIHLWMDCTLFFSINISFIYILSY</sequence>
<dbReference type="Proteomes" id="UP000078541">
    <property type="component" value="Unassembled WGS sequence"/>
</dbReference>
<keyword evidence="1" id="KW-1133">Transmembrane helix</keyword>
<feature type="non-terminal residue" evidence="2">
    <location>
        <position position="1"/>
    </location>
</feature>
<name>A0A151JVX4_9HYME</name>
<evidence type="ECO:0000313" key="3">
    <source>
        <dbReference type="Proteomes" id="UP000078541"/>
    </source>
</evidence>